<dbReference type="HAMAP" id="MF_01067">
    <property type="entry name" value="UPF0259"/>
    <property type="match status" value="1"/>
</dbReference>
<keyword evidence="3 7" id="KW-1003">Cell membrane</keyword>
<comment type="subcellular location">
    <subcellularLocation>
        <location evidence="1">Cell inner membrane</location>
        <topology evidence="1">Multi-pass membrane protein</topology>
    </subcellularLocation>
    <subcellularLocation>
        <location evidence="7">Cell membrane</location>
        <topology evidence="7">Multi-pass membrane protein</topology>
    </subcellularLocation>
</comment>
<dbReference type="AlphaFoldDB" id="A0AAJ5PUX4"/>
<keyword evidence="5 7" id="KW-1133">Transmembrane helix</keyword>
<feature type="transmembrane region" description="Helical" evidence="7">
    <location>
        <begin position="114"/>
        <end position="135"/>
    </location>
</feature>
<dbReference type="GO" id="GO:0005886">
    <property type="term" value="C:plasma membrane"/>
    <property type="evidence" value="ECO:0007669"/>
    <property type="project" value="UniProtKB-SubCell"/>
</dbReference>
<reference evidence="8" key="1">
    <citation type="submission" date="2022-11" db="EMBL/GenBank/DDBJ databases">
        <title>The whole genome sequencing of pests is an important tool to study the evolution of the plant-insect interaction and insecticide resistance.</title>
        <authorList>
            <person name="Kananovich Y."/>
        </authorList>
    </citation>
    <scope>NUCLEOTIDE SEQUENCE</scope>
    <source>
        <strain evidence="8">BSU_Bre_2018</strain>
    </source>
</reference>
<evidence type="ECO:0000256" key="3">
    <source>
        <dbReference type="ARBA" id="ARBA00022475"/>
    </source>
</evidence>
<evidence type="ECO:0000256" key="4">
    <source>
        <dbReference type="ARBA" id="ARBA00022692"/>
    </source>
</evidence>
<evidence type="ECO:0000256" key="1">
    <source>
        <dbReference type="ARBA" id="ARBA00004429"/>
    </source>
</evidence>
<dbReference type="RefSeq" id="WP_158365666.1">
    <property type="nucleotide sequence ID" value="NZ_CP034882.1"/>
</dbReference>
<feature type="transmembrane region" description="Helical" evidence="7">
    <location>
        <begin position="141"/>
        <end position="164"/>
    </location>
</feature>
<dbReference type="EMBL" id="CP113406">
    <property type="protein sequence ID" value="WAI19216.1"/>
    <property type="molecule type" value="Genomic_DNA"/>
</dbReference>
<feature type="transmembrane region" description="Helical" evidence="7">
    <location>
        <begin position="82"/>
        <end position="102"/>
    </location>
</feature>
<proteinExistence type="inferred from homology"/>
<evidence type="ECO:0000256" key="6">
    <source>
        <dbReference type="ARBA" id="ARBA00023136"/>
    </source>
</evidence>
<gene>
    <name evidence="8" type="ORF">OW720_01420</name>
</gene>
<comment type="similarity">
    <text evidence="2 7">Belongs to the UPF0259 family.</text>
</comment>
<keyword evidence="6 7" id="KW-0472">Membrane</keyword>
<protein>
    <recommendedName>
        <fullName evidence="7">UPF0259 membrane protein OW720_01420</fullName>
    </recommendedName>
</protein>
<sequence length="253" mass="29362">MIITASEIRSDTYHFFSKQMGAIFFISFFITFVSILTDMFIKPDMHIISVIENKKFINAHSLLDLINNMNLEEKNELLKYSIFKIIELLLSKTLLLGSMITLISNLSNSKKESIISSISSLFTFLPNLFLLNFLTTFLIQLGFMFFIIPGILLSIILSLAPIIFSFKKHNLIESIRFSMSISWKYIKIIGSGVLLWMCNKFIATTILSNIYFINKNIMFLILNMSVNILYSLLIIYLFRFYMIFLRSPNLNII</sequence>
<evidence type="ECO:0000313" key="8">
    <source>
        <dbReference type="EMBL" id="WAI19216.1"/>
    </source>
</evidence>
<feature type="transmembrane region" description="Helical" evidence="7">
    <location>
        <begin position="21"/>
        <end position="41"/>
    </location>
</feature>
<organism evidence="8 9">
    <name type="scientific">Buchnera aphidicola</name>
    <name type="common">Brevicoryne brassicae</name>
    <dbReference type="NCBI Taxonomy" id="911343"/>
    <lineage>
        <taxon>Bacteria</taxon>
        <taxon>Pseudomonadati</taxon>
        <taxon>Pseudomonadota</taxon>
        <taxon>Gammaproteobacteria</taxon>
        <taxon>Enterobacterales</taxon>
        <taxon>Erwiniaceae</taxon>
        <taxon>Buchnera</taxon>
    </lineage>
</organism>
<evidence type="ECO:0000256" key="2">
    <source>
        <dbReference type="ARBA" id="ARBA00005633"/>
    </source>
</evidence>
<feature type="transmembrane region" description="Helical" evidence="7">
    <location>
        <begin position="217"/>
        <end position="238"/>
    </location>
</feature>
<name>A0AAJ5PUX4_9GAMM</name>
<accession>A0AAJ5PUX4</accession>
<evidence type="ECO:0000313" key="9">
    <source>
        <dbReference type="Proteomes" id="UP001163440"/>
    </source>
</evidence>
<evidence type="ECO:0000256" key="5">
    <source>
        <dbReference type="ARBA" id="ARBA00022989"/>
    </source>
</evidence>
<feature type="transmembrane region" description="Helical" evidence="7">
    <location>
        <begin position="185"/>
        <end position="211"/>
    </location>
</feature>
<dbReference type="Proteomes" id="UP001163440">
    <property type="component" value="Chromosome"/>
</dbReference>
<dbReference type="InterPro" id="IPR009627">
    <property type="entry name" value="UPF0259"/>
</dbReference>
<dbReference type="Pfam" id="PF06790">
    <property type="entry name" value="UPF0259"/>
    <property type="match status" value="1"/>
</dbReference>
<evidence type="ECO:0000256" key="7">
    <source>
        <dbReference type="HAMAP-Rule" id="MF_01067"/>
    </source>
</evidence>
<keyword evidence="4 7" id="KW-0812">Transmembrane</keyword>
<dbReference type="NCBIfam" id="NF002774">
    <property type="entry name" value="PRK02868.1"/>
    <property type="match status" value="1"/>
</dbReference>